<dbReference type="OrthoDB" id="8587058at2"/>
<dbReference type="EMBL" id="CYGY02000014">
    <property type="protein sequence ID" value="SIT37835.1"/>
    <property type="molecule type" value="Genomic_DNA"/>
</dbReference>
<keyword evidence="3" id="KW-1185">Reference proteome</keyword>
<feature type="domain" description="H repeat-associated protein N-terminal" evidence="1">
    <location>
        <begin position="22"/>
        <end position="91"/>
    </location>
</feature>
<accession>A0A1N7RRS9</accession>
<protein>
    <recommendedName>
        <fullName evidence="1">H repeat-associated protein N-terminal domain-containing protein</fullName>
    </recommendedName>
</protein>
<dbReference type="RefSeq" id="WP_087733366.1">
    <property type="nucleotide sequence ID" value="NZ_CYGY02000014.1"/>
</dbReference>
<comment type="caution">
    <text evidence="2">The sequence shown here is derived from an EMBL/GenBank/DDBJ whole genome shotgun (WGS) entry which is preliminary data.</text>
</comment>
<proteinExistence type="predicted"/>
<evidence type="ECO:0000313" key="2">
    <source>
        <dbReference type="EMBL" id="SIT37835.1"/>
    </source>
</evidence>
<dbReference type="Proteomes" id="UP000195569">
    <property type="component" value="Unassembled WGS sequence"/>
</dbReference>
<organism evidence="2 3">
    <name type="scientific">Paraburkholderia piptadeniae</name>
    <dbReference type="NCBI Taxonomy" id="1701573"/>
    <lineage>
        <taxon>Bacteria</taxon>
        <taxon>Pseudomonadati</taxon>
        <taxon>Pseudomonadota</taxon>
        <taxon>Betaproteobacteria</taxon>
        <taxon>Burkholderiales</taxon>
        <taxon>Burkholderiaceae</taxon>
        <taxon>Paraburkholderia</taxon>
    </lineage>
</organism>
<reference evidence="2" key="1">
    <citation type="submission" date="2016-12" db="EMBL/GenBank/DDBJ databases">
        <authorList>
            <person name="Moulin L."/>
        </authorList>
    </citation>
    <scope>NUCLEOTIDE SEQUENCE [LARGE SCALE GENOMIC DNA]</scope>
    <source>
        <strain evidence="2">STM 7183</strain>
    </source>
</reference>
<dbReference type="InterPro" id="IPR032806">
    <property type="entry name" value="YbfD_N"/>
</dbReference>
<name>A0A1N7RRS9_9BURK</name>
<dbReference type="AlphaFoldDB" id="A0A1N7RRS9"/>
<evidence type="ECO:0000259" key="1">
    <source>
        <dbReference type="Pfam" id="PF13808"/>
    </source>
</evidence>
<dbReference type="Pfam" id="PF13808">
    <property type="entry name" value="DDE_Tnp_1_assoc"/>
    <property type="match status" value="1"/>
</dbReference>
<gene>
    <name evidence="2" type="ORF">BN2476_140028</name>
</gene>
<sequence>MPRLLTWNSIITQESEVFGGIFSELGDRRKAQRKRYELAPLLCAVVLATVRGASSLREIAAFIDERLEELNRLLGTNCRKAPSWMTIGRVLVGNRG</sequence>
<evidence type="ECO:0000313" key="3">
    <source>
        <dbReference type="Proteomes" id="UP000195569"/>
    </source>
</evidence>